<proteinExistence type="predicted"/>
<name>A0A1B7NMK7_9EURO</name>
<dbReference type="OrthoDB" id="6077919at2759"/>
<sequence length="239" mass="25953">MRHMEKKHGQKLAAPSAVTVTGAHTQPSPVSLASEPLQSPVPLNHRHASAPTVSHEGNLMSIGSVVQPGTPHHFTNDYSMPIWCEPERNLARGFTFSESPQVKTDDTTVYSSPDSCQSPASDVHPFQFPQPTPIMDQTYSESFYHPQIHGLPLTGPSTASHWGSHSADNSASQVMPSISLEGDPSMLQSVDIPVPLLFSGLDANEWYAIRRELGPAARIISGNDGMEIIDAAQWHDCLE</sequence>
<dbReference type="EMBL" id="LGUA01002024">
    <property type="protein sequence ID" value="OAX77820.1"/>
    <property type="molecule type" value="Genomic_DNA"/>
</dbReference>
<feature type="region of interest" description="Disordered" evidence="1">
    <location>
        <begin position="1"/>
        <end position="42"/>
    </location>
</feature>
<feature type="compositionally biased region" description="Polar residues" evidence="1">
    <location>
        <begin position="18"/>
        <end position="31"/>
    </location>
</feature>
<dbReference type="Proteomes" id="UP000091918">
    <property type="component" value="Unassembled WGS sequence"/>
</dbReference>
<reference evidence="2 3" key="1">
    <citation type="submission" date="2015-07" db="EMBL/GenBank/DDBJ databases">
        <title>Emmonsia species relationships and genome sequence.</title>
        <authorList>
            <person name="Cuomo C.A."/>
            <person name="Schwartz I.S."/>
            <person name="Kenyon C."/>
            <person name="de Hoog G.S."/>
            <person name="Govender N.P."/>
            <person name="Botha A."/>
            <person name="Moreno L."/>
            <person name="de Vries M."/>
            <person name="Munoz J.F."/>
            <person name="Stielow J.B."/>
        </authorList>
    </citation>
    <scope>NUCLEOTIDE SEQUENCE [LARGE SCALE GENOMIC DNA]</scope>
    <source>
        <strain evidence="2 3">CBS 136260</strain>
    </source>
</reference>
<evidence type="ECO:0000313" key="2">
    <source>
        <dbReference type="EMBL" id="OAX77820.1"/>
    </source>
</evidence>
<gene>
    <name evidence="2" type="ORF">ACJ72_07877</name>
</gene>
<keyword evidence="3" id="KW-1185">Reference proteome</keyword>
<feature type="compositionally biased region" description="Basic residues" evidence="1">
    <location>
        <begin position="1"/>
        <end position="10"/>
    </location>
</feature>
<accession>A0A1B7NMK7</accession>
<dbReference type="AlphaFoldDB" id="A0A1B7NMK7"/>
<organism evidence="2 3">
    <name type="scientific">Emergomyces africanus</name>
    <dbReference type="NCBI Taxonomy" id="1955775"/>
    <lineage>
        <taxon>Eukaryota</taxon>
        <taxon>Fungi</taxon>
        <taxon>Dikarya</taxon>
        <taxon>Ascomycota</taxon>
        <taxon>Pezizomycotina</taxon>
        <taxon>Eurotiomycetes</taxon>
        <taxon>Eurotiomycetidae</taxon>
        <taxon>Onygenales</taxon>
        <taxon>Ajellomycetaceae</taxon>
        <taxon>Emergomyces</taxon>
    </lineage>
</organism>
<evidence type="ECO:0000256" key="1">
    <source>
        <dbReference type="SAM" id="MobiDB-lite"/>
    </source>
</evidence>
<comment type="caution">
    <text evidence="2">The sequence shown here is derived from an EMBL/GenBank/DDBJ whole genome shotgun (WGS) entry which is preliminary data.</text>
</comment>
<dbReference type="STRING" id="1658172.A0A1B7NMK7"/>
<protein>
    <submittedName>
        <fullName evidence="2">Uncharacterized protein</fullName>
    </submittedName>
</protein>
<evidence type="ECO:0000313" key="3">
    <source>
        <dbReference type="Proteomes" id="UP000091918"/>
    </source>
</evidence>